<keyword evidence="1" id="KW-0732">Signal</keyword>
<dbReference type="EMBL" id="LGIA01000057">
    <property type="protein sequence ID" value="KOH45983.1"/>
    <property type="molecule type" value="Genomic_DNA"/>
</dbReference>
<organism evidence="2 3">
    <name type="scientific">Sunxiuqinia dokdonensis</name>
    <dbReference type="NCBI Taxonomy" id="1409788"/>
    <lineage>
        <taxon>Bacteria</taxon>
        <taxon>Pseudomonadati</taxon>
        <taxon>Bacteroidota</taxon>
        <taxon>Bacteroidia</taxon>
        <taxon>Marinilabiliales</taxon>
        <taxon>Prolixibacteraceae</taxon>
        <taxon>Sunxiuqinia</taxon>
    </lineage>
</organism>
<dbReference type="OrthoDB" id="933561at2"/>
<gene>
    <name evidence="2" type="ORF">NC99_12280</name>
</gene>
<dbReference type="RefSeq" id="WP_157624501.1">
    <property type="nucleotide sequence ID" value="NZ_LGIA01000057.1"/>
</dbReference>
<evidence type="ECO:0000256" key="1">
    <source>
        <dbReference type="SAM" id="SignalP"/>
    </source>
</evidence>
<reference evidence="3" key="1">
    <citation type="submission" date="2015-07" db="EMBL/GenBank/DDBJ databases">
        <title>Genome sequencing of Sunxiuqinia dokdonensis strain SK.</title>
        <authorList>
            <person name="Ahn S."/>
            <person name="Kim B.-C."/>
        </authorList>
    </citation>
    <scope>NUCLEOTIDE SEQUENCE [LARGE SCALE GENOMIC DNA]</scope>
    <source>
        <strain evidence="3">SK</strain>
    </source>
</reference>
<feature type="chain" id="PRO_5005591618" evidence="1">
    <location>
        <begin position="25"/>
        <end position="115"/>
    </location>
</feature>
<accession>A0A0L8VC99</accession>
<sequence length="115" mass="12784">MNIVHRLLALLVVLLLTSSCGMQAKLNRDFKGEPMEALAETFADLTPAKISMTNGHTKVIYTKEERLEGTTISQGVNTLDPIHSPSVTKVEQFIFIVDENGVVISTKYESSYKRL</sequence>
<evidence type="ECO:0000313" key="2">
    <source>
        <dbReference type="EMBL" id="KOH45983.1"/>
    </source>
</evidence>
<dbReference type="PROSITE" id="PS51257">
    <property type="entry name" value="PROKAR_LIPOPROTEIN"/>
    <property type="match status" value="1"/>
</dbReference>
<name>A0A0L8VC99_9BACT</name>
<comment type="caution">
    <text evidence="2">The sequence shown here is derived from an EMBL/GenBank/DDBJ whole genome shotgun (WGS) entry which is preliminary data.</text>
</comment>
<proteinExistence type="predicted"/>
<feature type="signal peptide" evidence="1">
    <location>
        <begin position="1"/>
        <end position="24"/>
    </location>
</feature>
<dbReference type="Proteomes" id="UP000036958">
    <property type="component" value="Unassembled WGS sequence"/>
</dbReference>
<keyword evidence="3" id="KW-1185">Reference proteome</keyword>
<dbReference type="AlphaFoldDB" id="A0A0L8VC99"/>
<protein>
    <submittedName>
        <fullName evidence="2">Uncharacterized protein</fullName>
    </submittedName>
</protein>
<evidence type="ECO:0000313" key="3">
    <source>
        <dbReference type="Proteomes" id="UP000036958"/>
    </source>
</evidence>